<evidence type="ECO:0000313" key="3">
    <source>
        <dbReference type="EMBL" id="VDN92333.1"/>
    </source>
</evidence>
<dbReference type="PANTHER" id="PTHR46163">
    <property type="entry name" value="TYROSINE-PROTEIN PHOSPHATASE-RELATED"/>
    <property type="match status" value="1"/>
</dbReference>
<dbReference type="PROSITE" id="PS50056">
    <property type="entry name" value="TYR_PHOSPHATASE_2"/>
    <property type="match status" value="1"/>
</dbReference>
<name>A0A0N4TRB8_BRUPA</name>
<reference evidence="5" key="1">
    <citation type="submission" date="2017-02" db="UniProtKB">
        <authorList>
            <consortium name="WormBaseParasite"/>
        </authorList>
    </citation>
    <scope>IDENTIFICATION</scope>
</reference>
<evidence type="ECO:0000313" key="5">
    <source>
        <dbReference type="WBParaSite" id="BPAG_0001118501-mRNA-1"/>
    </source>
</evidence>
<sequence>MPPKKRPTTTKGRMVCSVDERRQSKGVIRRRTIQSDFRAPIGKKFVHKTVEKSGKAVAKYSEPQKKKTIYELWADQVIDMGVRNIRREFVTTIRTYNPSGTTNAWEADKNYDKNRFEDIKLLDKTRVVLKNTPNNDDYYHASYVQIGENINFICAQGPLPNTIEDFWCMVIQEDSKVIIQLCQWTEEGKTQCAEYFPSSDWEWKDYGSVRVKIIEKTSPMTQLRKVYRTKIQAIYKDKKHEVLHLLYGGWPDHFVAESTPICREIRMLALKFSEKKPIIVHCSAGIGRTGTFAAIFMAVDRLKHNENLSIPDIVKELRDQRMHAVQNDQQYLFIYRMVIEILLAEDLLIKSPEIISLIKEYDDLIARKRQERNQKSKK</sequence>
<dbReference type="PROSITE" id="PS00383">
    <property type="entry name" value="TYR_PHOSPHATASE_1"/>
    <property type="match status" value="1"/>
</dbReference>
<dbReference type="InterPro" id="IPR052782">
    <property type="entry name" value="Oocyte-zygote_transition_reg"/>
</dbReference>
<dbReference type="EMBL" id="UZAD01013216">
    <property type="protein sequence ID" value="VDN92333.1"/>
    <property type="molecule type" value="Genomic_DNA"/>
</dbReference>
<evidence type="ECO:0000313" key="4">
    <source>
        <dbReference type="Proteomes" id="UP000278627"/>
    </source>
</evidence>
<organism evidence="5">
    <name type="scientific">Brugia pahangi</name>
    <name type="common">Filarial nematode worm</name>
    <dbReference type="NCBI Taxonomy" id="6280"/>
    <lineage>
        <taxon>Eukaryota</taxon>
        <taxon>Metazoa</taxon>
        <taxon>Ecdysozoa</taxon>
        <taxon>Nematoda</taxon>
        <taxon>Chromadorea</taxon>
        <taxon>Rhabditida</taxon>
        <taxon>Spirurina</taxon>
        <taxon>Spiruromorpha</taxon>
        <taxon>Filarioidea</taxon>
        <taxon>Onchocercidae</taxon>
        <taxon>Brugia</taxon>
    </lineage>
</organism>
<reference evidence="3 4" key="2">
    <citation type="submission" date="2018-11" db="EMBL/GenBank/DDBJ databases">
        <authorList>
            <consortium name="Pathogen Informatics"/>
        </authorList>
    </citation>
    <scope>NUCLEOTIDE SEQUENCE [LARGE SCALE GENOMIC DNA]</scope>
</reference>
<accession>A0A0N4TRB8</accession>
<dbReference type="STRING" id="6280.A0A0N4TRB8"/>
<dbReference type="InterPro" id="IPR029021">
    <property type="entry name" value="Prot-tyrosine_phosphatase-like"/>
</dbReference>
<dbReference type="InterPro" id="IPR000387">
    <property type="entry name" value="Tyr_Pase_dom"/>
</dbReference>
<dbReference type="InterPro" id="IPR016130">
    <property type="entry name" value="Tyr_Pase_AS"/>
</dbReference>
<keyword evidence="4" id="KW-1185">Reference proteome</keyword>
<protein>
    <submittedName>
        <fullName evidence="5">Protein-tyrosine phosphatase</fullName>
    </submittedName>
</protein>
<dbReference type="SUPFAM" id="SSF52799">
    <property type="entry name" value="(Phosphotyrosine protein) phosphatases II"/>
    <property type="match status" value="1"/>
</dbReference>
<evidence type="ECO:0000259" key="2">
    <source>
        <dbReference type="PROSITE" id="PS50056"/>
    </source>
</evidence>
<dbReference type="InterPro" id="IPR000242">
    <property type="entry name" value="PTP_cat"/>
</dbReference>
<dbReference type="GO" id="GO:0004725">
    <property type="term" value="F:protein tyrosine phosphatase activity"/>
    <property type="evidence" value="ECO:0007669"/>
    <property type="project" value="InterPro"/>
</dbReference>
<dbReference type="WBParaSite" id="BPAG_0001118501-mRNA-1">
    <property type="protein sequence ID" value="BPAG_0001118501-mRNA-1"/>
    <property type="gene ID" value="BPAG_0001118501"/>
</dbReference>
<dbReference type="CDD" id="cd00047">
    <property type="entry name" value="PTPc"/>
    <property type="match status" value="1"/>
</dbReference>
<evidence type="ECO:0000259" key="1">
    <source>
        <dbReference type="PROSITE" id="PS50055"/>
    </source>
</evidence>
<proteinExistence type="predicted"/>
<dbReference type="Pfam" id="PF00102">
    <property type="entry name" value="Y_phosphatase"/>
    <property type="match status" value="1"/>
</dbReference>
<dbReference type="SMART" id="SM00194">
    <property type="entry name" value="PTPc"/>
    <property type="match status" value="1"/>
</dbReference>
<dbReference type="PROSITE" id="PS50055">
    <property type="entry name" value="TYR_PHOSPHATASE_PTP"/>
    <property type="match status" value="1"/>
</dbReference>
<dbReference type="InterPro" id="IPR003595">
    <property type="entry name" value="Tyr_Pase_cat"/>
</dbReference>
<feature type="domain" description="Tyrosine specific protein phosphatases" evidence="2">
    <location>
        <begin position="252"/>
        <end position="332"/>
    </location>
</feature>
<dbReference type="SMART" id="SM00404">
    <property type="entry name" value="PTPc_motif"/>
    <property type="match status" value="1"/>
</dbReference>
<gene>
    <name evidence="3" type="ORF">BPAG_LOCUS11147</name>
</gene>
<dbReference type="PRINTS" id="PR00700">
    <property type="entry name" value="PRTYPHPHTASE"/>
</dbReference>
<dbReference type="Gene3D" id="3.90.190.10">
    <property type="entry name" value="Protein tyrosine phosphatase superfamily"/>
    <property type="match status" value="1"/>
</dbReference>
<dbReference type="Proteomes" id="UP000278627">
    <property type="component" value="Unassembled WGS sequence"/>
</dbReference>
<dbReference type="AlphaFoldDB" id="A0A0N4TRB8"/>
<feature type="domain" description="Tyrosine-protein phosphatase" evidence="1">
    <location>
        <begin position="85"/>
        <end position="341"/>
    </location>
</feature>